<sequence length="99" mass="10913">MSRLQELTLSLALKCLSFDFVGTLLDESSEDSVDEDAKEKLAPYSALSSDESYSNRDLEKISLDISLMTSRNLSCSLIGSLLVVQNQNAFCKNNANMII</sequence>
<evidence type="ECO:0000313" key="1">
    <source>
        <dbReference type="EMBL" id="KAK9134713.1"/>
    </source>
</evidence>
<dbReference type="EMBL" id="JBBNAF010000006">
    <property type="protein sequence ID" value="KAK9134713.1"/>
    <property type="molecule type" value="Genomic_DNA"/>
</dbReference>
<reference evidence="1 2" key="1">
    <citation type="submission" date="2024-01" db="EMBL/GenBank/DDBJ databases">
        <title>Genome assemblies of Stephania.</title>
        <authorList>
            <person name="Yang L."/>
        </authorList>
    </citation>
    <scope>NUCLEOTIDE SEQUENCE [LARGE SCALE GENOMIC DNA]</scope>
    <source>
        <strain evidence="1">YNDBR</strain>
        <tissue evidence="1">Leaf</tissue>
    </source>
</reference>
<name>A0AAP0JIJ3_9MAGN</name>
<keyword evidence="2" id="KW-1185">Reference proteome</keyword>
<dbReference type="Proteomes" id="UP001420932">
    <property type="component" value="Unassembled WGS sequence"/>
</dbReference>
<comment type="caution">
    <text evidence="1">The sequence shown here is derived from an EMBL/GenBank/DDBJ whole genome shotgun (WGS) entry which is preliminary data.</text>
</comment>
<proteinExistence type="predicted"/>
<dbReference type="AlphaFoldDB" id="A0AAP0JIJ3"/>
<accession>A0AAP0JIJ3</accession>
<gene>
    <name evidence="1" type="ORF">Syun_014043</name>
</gene>
<evidence type="ECO:0000313" key="2">
    <source>
        <dbReference type="Proteomes" id="UP001420932"/>
    </source>
</evidence>
<organism evidence="1 2">
    <name type="scientific">Stephania yunnanensis</name>
    <dbReference type="NCBI Taxonomy" id="152371"/>
    <lineage>
        <taxon>Eukaryota</taxon>
        <taxon>Viridiplantae</taxon>
        <taxon>Streptophyta</taxon>
        <taxon>Embryophyta</taxon>
        <taxon>Tracheophyta</taxon>
        <taxon>Spermatophyta</taxon>
        <taxon>Magnoliopsida</taxon>
        <taxon>Ranunculales</taxon>
        <taxon>Menispermaceae</taxon>
        <taxon>Menispermoideae</taxon>
        <taxon>Cissampelideae</taxon>
        <taxon>Stephania</taxon>
    </lineage>
</organism>
<protein>
    <submittedName>
        <fullName evidence="1">Uncharacterized protein</fullName>
    </submittedName>
</protein>